<organism evidence="2 3">
    <name type="scientific">[Bacteroides] pectinophilus ATCC 43243</name>
    <dbReference type="NCBI Taxonomy" id="483218"/>
    <lineage>
        <taxon>Bacteria</taxon>
        <taxon>Bacillati</taxon>
        <taxon>Bacillota</taxon>
        <taxon>Clostridia</taxon>
        <taxon>Eubacteriales</taxon>
    </lineage>
</organism>
<accession>B7ARG6</accession>
<keyword evidence="1" id="KW-0472">Membrane</keyword>
<dbReference type="STRING" id="483218.BACPEC_01663"/>
<keyword evidence="1" id="KW-1133">Transmembrane helix</keyword>
<dbReference type="HOGENOM" id="CLU_2285807_0_0_9"/>
<evidence type="ECO:0000313" key="2">
    <source>
        <dbReference type="EMBL" id="EEC57162.1"/>
    </source>
</evidence>
<comment type="caution">
    <text evidence="2">The sequence shown here is derived from an EMBL/GenBank/DDBJ whole genome shotgun (WGS) entry which is preliminary data.</text>
</comment>
<sequence length="101" mass="11344">MKDNKGLYITLVVIAVVFAGVIFGGRLLREEIAVGQTVSNDERPAEWNMIIAQEINSRGIQLVLDGKEREVSKGQIIMNSDNQIMLDENLLLRIFNVHLHA</sequence>
<keyword evidence="1" id="KW-0812">Transmembrane</keyword>
<feature type="transmembrane region" description="Helical" evidence="1">
    <location>
        <begin position="6"/>
        <end position="28"/>
    </location>
</feature>
<name>B7ARG6_9FIRM</name>
<dbReference type="AlphaFoldDB" id="B7ARG6"/>
<protein>
    <submittedName>
        <fullName evidence="2">Uncharacterized protein</fullName>
    </submittedName>
</protein>
<reference evidence="2 3" key="1">
    <citation type="submission" date="2008-11" db="EMBL/GenBank/DDBJ databases">
        <title>Draft genome sequence of Bacteroides pectinophilus (ATCC 43243).</title>
        <authorList>
            <person name="Sudarsanam P."/>
            <person name="Ley R."/>
            <person name="Guruge J."/>
            <person name="Turnbaugh P.J."/>
            <person name="Mahowald M."/>
            <person name="Liep D."/>
            <person name="Gordon J."/>
        </authorList>
    </citation>
    <scope>NUCLEOTIDE SEQUENCE [LARGE SCALE GENOMIC DNA]</scope>
    <source>
        <strain evidence="2 3">ATCC 43243</strain>
    </source>
</reference>
<evidence type="ECO:0000313" key="3">
    <source>
        <dbReference type="Proteomes" id="UP000003136"/>
    </source>
</evidence>
<dbReference type="EMBL" id="ABVQ01000036">
    <property type="protein sequence ID" value="EEC57162.1"/>
    <property type="molecule type" value="Genomic_DNA"/>
</dbReference>
<evidence type="ECO:0000256" key="1">
    <source>
        <dbReference type="SAM" id="Phobius"/>
    </source>
</evidence>
<gene>
    <name evidence="2" type="ORF">BACPEC_01663</name>
</gene>
<keyword evidence="3" id="KW-1185">Reference proteome</keyword>
<reference evidence="2 3" key="2">
    <citation type="submission" date="2008-11" db="EMBL/GenBank/DDBJ databases">
        <authorList>
            <person name="Fulton L."/>
            <person name="Clifton S."/>
            <person name="Fulton B."/>
            <person name="Xu J."/>
            <person name="Minx P."/>
            <person name="Pepin K.H."/>
            <person name="Johnson M."/>
            <person name="Bhonagiri V."/>
            <person name="Nash W.E."/>
            <person name="Mardis E.R."/>
            <person name="Wilson R.K."/>
        </authorList>
    </citation>
    <scope>NUCLEOTIDE SEQUENCE [LARGE SCALE GENOMIC DNA]</scope>
    <source>
        <strain evidence="2 3">ATCC 43243</strain>
    </source>
</reference>
<dbReference type="Proteomes" id="UP000003136">
    <property type="component" value="Unassembled WGS sequence"/>
</dbReference>
<proteinExistence type="predicted"/>